<evidence type="ECO:0000256" key="5">
    <source>
        <dbReference type="ARBA" id="ARBA00022801"/>
    </source>
</evidence>
<dbReference type="FunFam" id="3.30.70.270:FF:000020">
    <property type="entry name" value="Transposon Tf2-6 polyprotein-like Protein"/>
    <property type="match status" value="1"/>
</dbReference>
<feature type="domain" description="Reverse transcriptase" evidence="7">
    <location>
        <begin position="169"/>
        <end position="348"/>
    </location>
</feature>
<dbReference type="InterPro" id="IPR050951">
    <property type="entry name" value="Retrovirus_Pol_polyprotein"/>
</dbReference>
<name>C5LZ83_PERM5</name>
<dbReference type="OrthoDB" id="413961at2759"/>
<evidence type="ECO:0000259" key="7">
    <source>
        <dbReference type="PROSITE" id="PS50878"/>
    </source>
</evidence>
<evidence type="ECO:0000256" key="1">
    <source>
        <dbReference type="ARBA" id="ARBA00022679"/>
    </source>
</evidence>
<evidence type="ECO:0000313" key="9">
    <source>
        <dbReference type="EMBL" id="EEQ97877.1"/>
    </source>
</evidence>
<protein>
    <submittedName>
        <fullName evidence="9">Retrovirus polyprotein, putative</fullName>
    </submittedName>
</protein>
<evidence type="ECO:0000256" key="6">
    <source>
        <dbReference type="ARBA" id="ARBA00022918"/>
    </source>
</evidence>
<dbReference type="InterPro" id="IPR027417">
    <property type="entry name" value="P-loop_NTPase"/>
</dbReference>
<dbReference type="PROSITE" id="PS50878">
    <property type="entry name" value="RT_POL"/>
    <property type="match status" value="1"/>
</dbReference>
<dbReference type="EMBL" id="GG686856">
    <property type="protein sequence ID" value="EEQ97877.1"/>
    <property type="molecule type" value="Genomic_DNA"/>
</dbReference>
<dbReference type="Pfam" id="PF02562">
    <property type="entry name" value="PhoH"/>
    <property type="match status" value="1"/>
</dbReference>
<dbReference type="InterPro" id="IPR001584">
    <property type="entry name" value="Integrase_cat-core"/>
</dbReference>
<evidence type="ECO:0000259" key="8">
    <source>
        <dbReference type="PROSITE" id="PS50994"/>
    </source>
</evidence>
<dbReference type="CDD" id="cd01647">
    <property type="entry name" value="RT_LTR"/>
    <property type="match status" value="1"/>
</dbReference>
<dbReference type="InterPro" id="IPR003714">
    <property type="entry name" value="PhoH"/>
</dbReference>
<sequence>MLDLLAPLLYTNEEGLDEDNRNYGIASIVDNLVSKVEADEYPLRVLPRLDEDFVWRTPSRSGIPRELPPLKPVKPRPGPPPPEVKQWLQSHLNLDETCLRDDPTGRSEIEALIMRHWDIFDYDGRNLPEMTGVFHEIQLIEGAQPVYCAPYRMSPDQKRALEDHVKDLLAQNVIEPSQSDWQSPVMFIGKKGGGWRVVQDFRKLNQLTQIPRYPLPLVAQVLDELSTSRVYSAFDARSGFWQVPLAPASRHLTAFGTHIGQFQWRRMPMGLSGSPPTYQRGMNRSYAAILYKCCILYLDDAILYSLLVSGHFEVLEVFFDLTRDADITLTARKMQLFRTSLKYVGMLISNDGVRMDDTKVKAILDMPVNSKSSMKAIRSFLGATNYFRKWLKDYSRVTAPLRRVLKKDAGGWDEECDKAVAQLKRLLTSDPLLVWPDFTKEFELHTDASDIGYGAILVQRDEEGRERVIAFGSRAVGESEKSWTAQEKECFAVIVFTEEFRPYLQDRPFKLVTDAANLKWLLTTEHTTQRLMRWAIRLSAYGIEIVHREGKLNAVADMLSRNVPASMASGCPNAGVTVGSIACERGTQNAENYLEALNDRNADIVMVSGPAGTGKSMLACQAAAKALRDGVVRQIVITRPVVPVGRDIGYIKGSVVDKMSMWIKPLLSYLCKFLSDERVRELQATGGIQVIPISMIRGFSFEDTWIIVDEAQNCSPSELWAVLTRLGTGSRMVVIGDMFQCDLQGKSGFEEVMSKVLALAGSEGARIRCVQLSHVDCRRSPVVKMLLKLKHGANGSDSCRGQHIEHKSSYLSYDSLDSHITEAVQEWIGHTGGIISVSKGSLGLSPETWEMRHVLRSILNSAGVVKMRALFDAVRVEREGLRFLQQHGVLDMDTAIVALDIGFTLSAGVDISSSSFLPGVAPELIEWVGPTVIDALEDAAQGYYSSRYLICGATSNEARDSAEAGVHHKPVREYRSEPAVGNTRRRVAYQDPCQKYGCTRTAMFSDEGLRLCKYCVDLCRNDFCRRPRASSSLYCTNCKRSFGEGEAVFEGLEAAMDVGGQEAEAESDGEVSNDIQRSLDALLISDLQRQNPSPETLRYVKKLQEEDPEIYPVIKYLNGDCAGLTKEAVMKVRAKAERHYLDQLLRRTQYDESLDIVLHQVVVPKALRASLLDFYHTGVENGHPGRYGMYNLLRKQFYWKGMWRDCSECVRRCLTCRSISRGPTAYGNVQQHSRYTSSAMKRVGVDLVGPIYLPEHVREKDVEYPLYCLTMLDVYTGWLELAPLYTKEAKEVAQSIVDNWILRHGPFAELLSDRGGEFLNDTMTHICRILRITHLVSSGHRPQTNGCTERINQELIRKLKIWAEEFEGEWWRALPVVQHALRIIPRRDCGFSPFELLYGRVPHTMLDQMLQDVLSQVQPDVDDYYIKLKRTLNKIRDRFASLRSFSQDRREEEWNEDAQVESFPIGSYVLYYRELGDLKGGSAKLIRRWHGPYVVVERRSAVNYLLADSLDPTCRWLDSFVAHTNCMLKCPEDLKPHFESKYTVPPPSDLWDLNVIPDSVKIGDILLVAGASGDRSMWHVGRVIERHPDNGRILLHLFAVPKESHFTTTRPGPFRPSYKHRLNGGLFVTKGKVNGRTFRMRVCDVTGNNIVRVNVLDSRDYLCASATADLELYGLADSPSSS</sequence>
<dbReference type="SUPFAM" id="SSF56672">
    <property type="entry name" value="DNA/RNA polymerases"/>
    <property type="match status" value="1"/>
</dbReference>
<dbReference type="GO" id="GO:0003964">
    <property type="term" value="F:RNA-directed DNA polymerase activity"/>
    <property type="evidence" value="ECO:0007669"/>
    <property type="project" value="UniProtKB-KW"/>
</dbReference>
<dbReference type="InterPro" id="IPR043128">
    <property type="entry name" value="Rev_trsase/Diguanyl_cyclase"/>
</dbReference>
<organism evidence="10">
    <name type="scientific">Perkinsus marinus (strain ATCC 50983 / TXsc)</name>
    <dbReference type="NCBI Taxonomy" id="423536"/>
    <lineage>
        <taxon>Eukaryota</taxon>
        <taxon>Sar</taxon>
        <taxon>Alveolata</taxon>
        <taxon>Perkinsozoa</taxon>
        <taxon>Perkinsea</taxon>
        <taxon>Perkinsida</taxon>
        <taxon>Perkinsidae</taxon>
        <taxon>Perkinsus</taxon>
    </lineage>
</organism>
<keyword evidence="4" id="KW-0255">Endonuclease</keyword>
<keyword evidence="2" id="KW-0548">Nucleotidyltransferase</keyword>
<keyword evidence="1" id="KW-0808">Transferase</keyword>
<evidence type="ECO:0000256" key="4">
    <source>
        <dbReference type="ARBA" id="ARBA00022759"/>
    </source>
</evidence>
<dbReference type="GO" id="GO:0005524">
    <property type="term" value="F:ATP binding"/>
    <property type="evidence" value="ECO:0007669"/>
    <property type="project" value="InterPro"/>
</dbReference>
<dbReference type="InterPro" id="IPR036397">
    <property type="entry name" value="RNaseH_sf"/>
</dbReference>
<dbReference type="SUPFAM" id="SSF52540">
    <property type="entry name" value="P-loop containing nucleoside triphosphate hydrolases"/>
    <property type="match status" value="1"/>
</dbReference>
<keyword evidence="10" id="KW-1185">Reference proteome</keyword>
<dbReference type="GO" id="GO:0003676">
    <property type="term" value="F:nucleic acid binding"/>
    <property type="evidence" value="ECO:0007669"/>
    <property type="project" value="InterPro"/>
</dbReference>
<keyword evidence="5" id="KW-0378">Hydrolase</keyword>
<dbReference type="PROSITE" id="PS50994">
    <property type="entry name" value="INTEGRASE"/>
    <property type="match status" value="1"/>
</dbReference>
<dbReference type="GO" id="GO:0016787">
    <property type="term" value="F:hydrolase activity"/>
    <property type="evidence" value="ECO:0007669"/>
    <property type="project" value="UniProtKB-KW"/>
</dbReference>
<dbReference type="PANTHER" id="PTHR37984:SF5">
    <property type="entry name" value="PROTEIN NYNRIN-LIKE"/>
    <property type="match status" value="1"/>
</dbReference>
<dbReference type="Gene3D" id="3.10.10.10">
    <property type="entry name" value="HIV Type 1 Reverse Transcriptase, subunit A, domain 1"/>
    <property type="match status" value="1"/>
</dbReference>
<dbReference type="SUPFAM" id="SSF53098">
    <property type="entry name" value="Ribonuclease H-like"/>
    <property type="match status" value="1"/>
</dbReference>
<accession>C5LZ83</accession>
<dbReference type="GeneID" id="9037615"/>
<dbReference type="InterPro" id="IPR043502">
    <property type="entry name" value="DNA/RNA_pol_sf"/>
</dbReference>
<reference evidence="9 10" key="1">
    <citation type="submission" date="2008-07" db="EMBL/GenBank/DDBJ databases">
        <authorList>
            <person name="El-Sayed N."/>
            <person name="Caler E."/>
            <person name="Inman J."/>
            <person name="Amedeo P."/>
            <person name="Hass B."/>
            <person name="Wortman J."/>
        </authorList>
    </citation>
    <scope>NUCLEOTIDE SEQUENCE [LARGE SCALE GENOMIC DNA]</scope>
    <source>
        <strain evidence="10">ATCC 50983 / TXsc</strain>
    </source>
</reference>
<keyword evidence="6" id="KW-0695">RNA-directed DNA polymerase</keyword>
<dbReference type="CDD" id="cd09274">
    <property type="entry name" value="RNase_HI_RT_Ty3"/>
    <property type="match status" value="1"/>
</dbReference>
<dbReference type="Pfam" id="PF17917">
    <property type="entry name" value="RT_RNaseH"/>
    <property type="match status" value="1"/>
</dbReference>
<proteinExistence type="predicted"/>
<dbReference type="Gene3D" id="1.10.340.70">
    <property type="match status" value="1"/>
</dbReference>
<dbReference type="Gene3D" id="3.40.50.300">
    <property type="entry name" value="P-loop containing nucleotide triphosphate hydrolases"/>
    <property type="match status" value="1"/>
</dbReference>
<dbReference type="Gene3D" id="3.30.420.10">
    <property type="entry name" value="Ribonuclease H-like superfamily/Ribonuclease H"/>
    <property type="match status" value="1"/>
</dbReference>
<dbReference type="Gene3D" id="3.30.70.270">
    <property type="match status" value="2"/>
</dbReference>
<keyword evidence="3" id="KW-0540">Nuclease</keyword>
<evidence type="ECO:0000313" key="10">
    <source>
        <dbReference type="Proteomes" id="UP000007800"/>
    </source>
</evidence>
<dbReference type="GO" id="GO:0004519">
    <property type="term" value="F:endonuclease activity"/>
    <property type="evidence" value="ECO:0007669"/>
    <property type="project" value="UniProtKB-KW"/>
</dbReference>
<dbReference type="RefSeq" id="XP_002765160.1">
    <property type="nucleotide sequence ID" value="XM_002765114.1"/>
</dbReference>
<dbReference type="Proteomes" id="UP000007800">
    <property type="component" value="Unassembled WGS sequence"/>
</dbReference>
<dbReference type="PANTHER" id="PTHR37984">
    <property type="entry name" value="PROTEIN CBG26694"/>
    <property type="match status" value="1"/>
</dbReference>
<evidence type="ECO:0000256" key="2">
    <source>
        <dbReference type="ARBA" id="ARBA00022695"/>
    </source>
</evidence>
<evidence type="ECO:0000256" key="3">
    <source>
        <dbReference type="ARBA" id="ARBA00022722"/>
    </source>
</evidence>
<gene>
    <name evidence="9" type="ORF">Pmar_PMAR025499</name>
</gene>
<dbReference type="InterPro" id="IPR012337">
    <property type="entry name" value="RNaseH-like_sf"/>
</dbReference>
<dbReference type="InterPro" id="IPR041588">
    <property type="entry name" value="Integrase_H2C2"/>
</dbReference>
<dbReference type="InterPro" id="IPR041373">
    <property type="entry name" value="RT_RNaseH"/>
</dbReference>
<dbReference type="Pfam" id="PF17921">
    <property type="entry name" value="Integrase_H2C2"/>
    <property type="match status" value="1"/>
</dbReference>
<dbReference type="Pfam" id="PF00078">
    <property type="entry name" value="RVT_1"/>
    <property type="match status" value="1"/>
</dbReference>
<feature type="domain" description="Integrase catalytic" evidence="8">
    <location>
        <begin position="1235"/>
        <end position="1401"/>
    </location>
</feature>
<dbReference type="GO" id="GO:0015074">
    <property type="term" value="P:DNA integration"/>
    <property type="evidence" value="ECO:0007669"/>
    <property type="project" value="InterPro"/>
</dbReference>
<dbReference type="InterPro" id="IPR000477">
    <property type="entry name" value="RT_dom"/>
</dbReference>
<dbReference type="InParanoid" id="C5LZ83"/>